<dbReference type="PANTHER" id="PTHR31194:SF133">
    <property type="entry name" value="AP2_ERF DOMAIN-CONTAINING PROTEIN"/>
    <property type="match status" value="1"/>
</dbReference>
<evidence type="ECO:0000259" key="6">
    <source>
        <dbReference type="PROSITE" id="PS51032"/>
    </source>
</evidence>
<keyword evidence="5" id="KW-0539">Nucleus</keyword>
<dbReference type="InterPro" id="IPR036955">
    <property type="entry name" value="AP2/ERF_dom_sf"/>
</dbReference>
<sequence>MSRFSPPYILHINCSAGQLPAMSSSDEKSLKQRHQHRLTNGDRRTHFVGVRQRPSGRWVAEIKDSSQRLRLWLGTFNTPEEAARAYDEAARVLRGDNTRTNFTAPAVTFGRTHRREVELSPAAKARLSRSIRSMVAKSSAANSSQPAGGGALASFWASKGGAEEEKPWPAIFSLEAAEGNMDGGINRFKVSSSVIVPPSFSSPATETEKIS</sequence>
<dbReference type="Pfam" id="PF00847">
    <property type="entry name" value="AP2"/>
    <property type="match status" value="1"/>
</dbReference>
<evidence type="ECO:0000256" key="3">
    <source>
        <dbReference type="ARBA" id="ARBA00023125"/>
    </source>
</evidence>
<dbReference type="SUPFAM" id="SSF54171">
    <property type="entry name" value="DNA-binding domain"/>
    <property type="match status" value="1"/>
</dbReference>
<dbReference type="Gene3D" id="3.30.730.10">
    <property type="entry name" value="AP2/ERF domain"/>
    <property type="match status" value="1"/>
</dbReference>
<keyword evidence="3" id="KW-0238">DNA-binding</keyword>
<dbReference type="PROSITE" id="PS51032">
    <property type="entry name" value="AP2_ERF"/>
    <property type="match status" value="1"/>
</dbReference>
<dbReference type="InterPro" id="IPR050913">
    <property type="entry name" value="AP2/ERF_ERF"/>
</dbReference>
<keyword evidence="4" id="KW-0804">Transcription</keyword>
<protein>
    <submittedName>
        <fullName evidence="7">Ethylene-responsive transcription factor RAP2-11</fullName>
    </submittedName>
</protein>
<gene>
    <name evidence="7" type="primary">RAP2-11</name>
    <name evidence="7" type="ORF">KSP40_PGU007013</name>
</gene>
<dbReference type="InterPro" id="IPR016177">
    <property type="entry name" value="DNA-bd_dom_sf"/>
</dbReference>
<accession>A0ABR2ML07</accession>
<name>A0ABR2ML07_9ASPA</name>
<evidence type="ECO:0000256" key="1">
    <source>
        <dbReference type="ARBA" id="ARBA00004123"/>
    </source>
</evidence>
<proteinExistence type="predicted"/>
<dbReference type="CDD" id="cd00018">
    <property type="entry name" value="AP2"/>
    <property type="match status" value="1"/>
</dbReference>
<comment type="subcellular location">
    <subcellularLocation>
        <location evidence="1">Nucleus</location>
    </subcellularLocation>
</comment>
<evidence type="ECO:0000313" key="8">
    <source>
        <dbReference type="Proteomes" id="UP001412067"/>
    </source>
</evidence>
<dbReference type="Proteomes" id="UP001412067">
    <property type="component" value="Unassembled WGS sequence"/>
</dbReference>
<comment type="caution">
    <text evidence="7">The sequence shown here is derived from an EMBL/GenBank/DDBJ whole genome shotgun (WGS) entry which is preliminary data.</text>
</comment>
<dbReference type="InterPro" id="IPR001471">
    <property type="entry name" value="AP2/ERF_dom"/>
</dbReference>
<dbReference type="PRINTS" id="PR00367">
    <property type="entry name" value="ETHRSPELEMNT"/>
</dbReference>
<reference evidence="7 8" key="1">
    <citation type="journal article" date="2022" name="Nat. Plants">
        <title>Genomes of leafy and leafless Platanthera orchids illuminate the evolution of mycoheterotrophy.</title>
        <authorList>
            <person name="Li M.H."/>
            <person name="Liu K.W."/>
            <person name="Li Z."/>
            <person name="Lu H.C."/>
            <person name="Ye Q.L."/>
            <person name="Zhang D."/>
            <person name="Wang J.Y."/>
            <person name="Li Y.F."/>
            <person name="Zhong Z.M."/>
            <person name="Liu X."/>
            <person name="Yu X."/>
            <person name="Liu D.K."/>
            <person name="Tu X.D."/>
            <person name="Liu B."/>
            <person name="Hao Y."/>
            <person name="Liao X.Y."/>
            <person name="Jiang Y.T."/>
            <person name="Sun W.H."/>
            <person name="Chen J."/>
            <person name="Chen Y.Q."/>
            <person name="Ai Y."/>
            <person name="Zhai J.W."/>
            <person name="Wu S.S."/>
            <person name="Zhou Z."/>
            <person name="Hsiao Y.Y."/>
            <person name="Wu W.L."/>
            <person name="Chen Y.Y."/>
            <person name="Lin Y.F."/>
            <person name="Hsu J.L."/>
            <person name="Li C.Y."/>
            <person name="Wang Z.W."/>
            <person name="Zhao X."/>
            <person name="Zhong W.Y."/>
            <person name="Ma X.K."/>
            <person name="Ma L."/>
            <person name="Huang J."/>
            <person name="Chen G.Z."/>
            <person name="Huang M.Z."/>
            <person name="Huang L."/>
            <person name="Peng D.H."/>
            <person name="Luo Y.B."/>
            <person name="Zou S.Q."/>
            <person name="Chen S.P."/>
            <person name="Lan S."/>
            <person name="Tsai W.C."/>
            <person name="Van de Peer Y."/>
            <person name="Liu Z.J."/>
        </authorList>
    </citation>
    <scope>NUCLEOTIDE SEQUENCE [LARGE SCALE GENOMIC DNA]</scope>
    <source>
        <strain evidence="7">Lor288</strain>
    </source>
</reference>
<dbReference type="EMBL" id="JBBWWR010000006">
    <property type="protein sequence ID" value="KAK8964859.1"/>
    <property type="molecule type" value="Genomic_DNA"/>
</dbReference>
<feature type="domain" description="AP2/ERF" evidence="6">
    <location>
        <begin position="46"/>
        <end position="103"/>
    </location>
</feature>
<dbReference type="SMART" id="SM00380">
    <property type="entry name" value="AP2"/>
    <property type="match status" value="1"/>
</dbReference>
<evidence type="ECO:0000256" key="5">
    <source>
        <dbReference type="ARBA" id="ARBA00023242"/>
    </source>
</evidence>
<organism evidence="7 8">
    <name type="scientific">Platanthera guangdongensis</name>
    <dbReference type="NCBI Taxonomy" id="2320717"/>
    <lineage>
        <taxon>Eukaryota</taxon>
        <taxon>Viridiplantae</taxon>
        <taxon>Streptophyta</taxon>
        <taxon>Embryophyta</taxon>
        <taxon>Tracheophyta</taxon>
        <taxon>Spermatophyta</taxon>
        <taxon>Magnoliopsida</taxon>
        <taxon>Liliopsida</taxon>
        <taxon>Asparagales</taxon>
        <taxon>Orchidaceae</taxon>
        <taxon>Orchidoideae</taxon>
        <taxon>Orchideae</taxon>
        <taxon>Orchidinae</taxon>
        <taxon>Platanthera</taxon>
    </lineage>
</organism>
<evidence type="ECO:0000313" key="7">
    <source>
        <dbReference type="EMBL" id="KAK8964859.1"/>
    </source>
</evidence>
<keyword evidence="2" id="KW-0805">Transcription regulation</keyword>
<keyword evidence="8" id="KW-1185">Reference proteome</keyword>
<evidence type="ECO:0000256" key="2">
    <source>
        <dbReference type="ARBA" id="ARBA00023015"/>
    </source>
</evidence>
<evidence type="ECO:0000256" key="4">
    <source>
        <dbReference type="ARBA" id="ARBA00023163"/>
    </source>
</evidence>
<dbReference type="PANTHER" id="PTHR31194">
    <property type="entry name" value="SHN SHINE , DNA BINDING / TRANSCRIPTION FACTOR"/>
    <property type="match status" value="1"/>
</dbReference>